<proteinExistence type="predicted"/>
<name>A0A1W6WYP1_BACTU</name>
<dbReference type="AlphaFoldDB" id="A0A1W6WYP1"/>
<evidence type="ECO:0000313" key="1">
    <source>
        <dbReference type="EMBL" id="ARP61419.1"/>
    </source>
</evidence>
<dbReference type="Proteomes" id="UP000194143">
    <property type="component" value="Plasmid poh1"/>
</dbReference>
<keyword evidence="1" id="KW-0614">Plasmid</keyword>
<sequence>MLIFQKPIRVKLKNLETVKGKVVNGKDGDTDVNINRKKQIVKLLLLDRLQSVSQKFKLKRCKRKHLNYKRIN</sequence>
<geneLocation type="plasmid" evidence="1 2">
    <name>poh1</name>
</geneLocation>
<evidence type="ECO:0000313" key="2">
    <source>
        <dbReference type="Proteomes" id="UP000194143"/>
    </source>
</evidence>
<keyword evidence="2" id="KW-1185">Reference proteome</keyword>
<gene>
    <name evidence="1" type="ORF">CAB88_30910</name>
</gene>
<reference evidence="1 2" key="1">
    <citation type="submission" date="2017-04" db="EMBL/GenBank/DDBJ databases">
        <title>Complete Genome Sequence of Bacillus thuringiensis type Strain ATCC 10792.</title>
        <authorList>
            <person name="Oh D.-H."/>
            <person name="Park B.-J."/>
            <person name="Shuai W."/>
            <person name="Chelliah R."/>
        </authorList>
    </citation>
    <scope>NUCLEOTIDE SEQUENCE [LARGE SCALE GENOMIC DNA]</scope>
    <source>
        <strain evidence="1 2">ATCC 10792</strain>
        <plasmid evidence="1 2">poh1</plasmid>
    </source>
</reference>
<accession>A0A1W6WYP1</accession>
<organism evidence="1 2">
    <name type="scientific">Bacillus thuringiensis</name>
    <dbReference type="NCBI Taxonomy" id="1428"/>
    <lineage>
        <taxon>Bacteria</taxon>
        <taxon>Bacillati</taxon>
        <taxon>Bacillota</taxon>
        <taxon>Bacilli</taxon>
        <taxon>Bacillales</taxon>
        <taxon>Bacillaceae</taxon>
        <taxon>Bacillus</taxon>
        <taxon>Bacillus cereus group</taxon>
    </lineage>
</organism>
<protein>
    <submittedName>
        <fullName evidence="1">Uncharacterized protein</fullName>
    </submittedName>
</protein>
<dbReference type="EMBL" id="CP021062">
    <property type="protein sequence ID" value="ARP61419.1"/>
    <property type="molecule type" value="Genomic_DNA"/>
</dbReference>